<keyword evidence="3" id="KW-1185">Reference proteome</keyword>
<evidence type="ECO:0000256" key="1">
    <source>
        <dbReference type="SAM" id="Phobius"/>
    </source>
</evidence>
<organism evidence="2 3">
    <name type="scientific">Mytilus galloprovincialis</name>
    <name type="common">Mediterranean mussel</name>
    <dbReference type="NCBI Taxonomy" id="29158"/>
    <lineage>
        <taxon>Eukaryota</taxon>
        <taxon>Metazoa</taxon>
        <taxon>Spiralia</taxon>
        <taxon>Lophotrochozoa</taxon>
        <taxon>Mollusca</taxon>
        <taxon>Bivalvia</taxon>
        <taxon>Autobranchia</taxon>
        <taxon>Pteriomorphia</taxon>
        <taxon>Mytilida</taxon>
        <taxon>Mytiloidea</taxon>
        <taxon>Mytilidae</taxon>
        <taxon>Mytilinae</taxon>
        <taxon>Mytilus</taxon>
    </lineage>
</organism>
<dbReference type="EMBL" id="UYJE01002453">
    <property type="protein sequence ID" value="VDI10895.1"/>
    <property type="molecule type" value="Genomic_DNA"/>
</dbReference>
<dbReference type="Proteomes" id="UP000596742">
    <property type="component" value="Unassembled WGS sequence"/>
</dbReference>
<keyword evidence="1" id="KW-0472">Membrane</keyword>
<protein>
    <submittedName>
        <fullName evidence="2">Uncharacterized protein</fullName>
    </submittedName>
</protein>
<dbReference type="AlphaFoldDB" id="A0A8B6CVV0"/>
<sequence length="80" mass="9219">MAMRHSRLLCFAGAYSSLVADDYFISYIWDNATPIIHDGFTYLFFFSAIMGYATTIIPRWFTYYASSALFAVFGLKMIKE</sequence>
<feature type="non-terminal residue" evidence="2">
    <location>
        <position position="80"/>
    </location>
</feature>
<evidence type="ECO:0000313" key="3">
    <source>
        <dbReference type="Proteomes" id="UP000596742"/>
    </source>
</evidence>
<dbReference type="OrthoDB" id="5803800at2759"/>
<keyword evidence="1" id="KW-1133">Transmembrane helix</keyword>
<proteinExistence type="predicted"/>
<gene>
    <name evidence="2" type="ORF">MGAL_10B080894</name>
</gene>
<feature type="transmembrane region" description="Helical" evidence="1">
    <location>
        <begin position="36"/>
        <end position="53"/>
    </location>
</feature>
<keyword evidence="1" id="KW-0812">Transmembrane</keyword>
<evidence type="ECO:0000313" key="2">
    <source>
        <dbReference type="EMBL" id="VDI10895.1"/>
    </source>
</evidence>
<reference evidence="2" key="1">
    <citation type="submission" date="2018-11" db="EMBL/GenBank/DDBJ databases">
        <authorList>
            <person name="Alioto T."/>
            <person name="Alioto T."/>
        </authorList>
    </citation>
    <scope>NUCLEOTIDE SEQUENCE</scope>
</reference>
<name>A0A8B6CVV0_MYTGA</name>
<accession>A0A8B6CVV0</accession>
<comment type="caution">
    <text evidence="2">The sequence shown here is derived from an EMBL/GenBank/DDBJ whole genome shotgun (WGS) entry which is preliminary data.</text>
</comment>